<dbReference type="EMBL" id="JAAVVJ010000011">
    <property type="protein sequence ID" value="KAF7212009.1"/>
    <property type="molecule type" value="Genomic_DNA"/>
</dbReference>
<evidence type="ECO:0000256" key="8">
    <source>
        <dbReference type="ARBA" id="ARBA00023180"/>
    </source>
</evidence>
<evidence type="ECO:0000256" key="1">
    <source>
        <dbReference type="ARBA" id="ARBA00004167"/>
    </source>
</evidence>
<evidence type="ECO:0000256" key="7">
    <source>
        <dbReference type="ARBA" id="ARBA00023170"/>
    </source>
</evidence>
<comment type="caution">
    <text evidence="9">Lacks conserved residue(s) required for the propagation of feature annotation.</text>
</comment>
<evidence type="ECO:0000256" key="2">
    <source>
        <dbReference type="ARBA" id="ARBA00022692"/>
    </source>
</evidence>
<keyword evidence="3 12" id="KW-0732">Signal</keyword>
<keyword evidence="4 11" id="KW-1133">Transmembrane helix</keyword>
<feature type="signal peptide" evidence="12">
    <location>
        <begin position="1"/>
        <end position="19"/>
    </location>
</feature>
<dbReference type="PROSITE" id="PS50963">
    <property type="entry name" value="LINK_2"/>
    <property type="match status" value="1"/>
</dbReference>
<feature type="disulfide bond" evidence="9">
    <location>
        <begin position="88"/>
        <end position="109"/>
    </location>
</feature>
<evidence type="ECO:0000313" key="15">
    <source>
        <dbReference type="Proteomes" id="UP000822369"/>
    </source>
</evidence>
<dbReference type="PRINTS" id="PR01265">
    <property type="entry name" value="LINKMODULE"/>
</dbReference>
<accession>A0A9D2Y0M1</accession>
<feature type="transmembrane region" description="Helical" evidence="11">
    <location>
        <begin position="214"/>
        <end position="233"/>
    </location>
</feature>
<evidence type="ECO:0000313" key="14">
    <source>
        <dbReference type="EMBL" id="KAF7212009.1"/>
    </source>
</evidence>
<feature type="compositionally biased region" description="Low complexity" evidence="10">
    <location>
        <begin position="167"/>
        <end position="178"/>
    </location>
</feature>
<dbReference type="Gene3D" id="3.10.100.10">
    <property type="entry name" value="Mannose-Binding Protein A, subunit A"/>
    <property type="match status" value="1"/>
</dbReference>
<dbReference type="GO" id="GO:0004888">
    <property type="term" value="F:transmembrane signaling receptor activity"/>
    <property type="evidence" value="ECO:0007669"/>
    <property type="project" value="TreeGrafter"/>
</dbReference>
<feature type="domain" description="Link" evidence="13">
    <location>
        <begin position="42"/>
        <end position="133"/>
    </location>
</feature>
<dbReference type="GO" id="GO:0005540">
    <property type="term" value="F:hyaluronic acid binding"/>
    <property type="evidence" value="ECO:0007669"/>
    <property type="project" value="InterPro"/>
</dbReference>
<dbReference type="GO" id="GO:0007155">
    <property type="term" value="P:cell adhesion"/>
    <property type="evidence" value="ECO:0007669"/>
    <property type="project" value="InterPro"/>
</dbReference>
<gene>
    <name evidence="14" type="primary">lyve1</name>
    <name evidence="14" type="ORF">G4P62_007154</name>
</gene>
<dbReference type="PANTHER" id="PTHR10225:SF2">
    <property type="entry name" value="LYMPHATIC VESSEL ENDOTHELIAL HYALURONIC ACID RECEPTOR 1"/>
    <property type="match status" value="1"/>
</dbReference>
<evidence type="ECO:0000256" key="6">
    <source>
        <dbReference type="ARBA" id="ARBA00023157"/>
    </source>
</evidence>
<dbReference type="SMART" id="SM00445">
    <property type="entry name" value="LINK"/>
    <property type="match status" value="1"/>
</dbReference>
<reference evidence="14" key="1">
    <citation type="submission" date="2020-03" db="EMBL/GenBank/DDBJ databases">
        <title>Intra-Species Differences in Population Size shape Life History and Genome Evolution.</title>
        <authorList>
            <person name="Willemsen D."/>
            <person name="Cui R."/>
            <person name="Valenzano D.R."/>
        </authorList>
    </citation>
    <scope>NUCLEOTIDE SEQUENCE</scope>
    <source>
        <strain evidence="14">GRZ</strain>
        <tissue evidence="14">Whole</tissue>
    </source>
</reference>
<feature type="region of interest" description="Disordered" evidence="10">
    <location>
        <begin position="167"/>
        <end position="191"/>
    </location>
</feature>
<dbReference type="InterPro" id="IPR043210">
    <property type="entry name" value="CD44_antigen-like"/>
</dbReference>
<dbReference type="InterPro" id="IPR016187">
    <property type="entry name" value="CTDL_fold"/>
</dbReference>
<evidence type="ECO:0000256" key="12">
    <source>
        <dbReference type="SAM" id="SignalP"/>
    </source>
</evidence>
<keyword evidence="5 11" id="KW-0472">Membrane</keyword>
<sequence>MNIIWLCITSVLCFTSVFSDQNTRHIRVFPAENQSIAGVVQVSYADSRNQLQYAFNASEARKFCRSLRLSIASKAQVEAALRRGLETCRFGWIDEHFVVIPRKMALPNCGRNRTGLVPWRVTVTAKFDVFCFNESDAAEQMTDASTQSSEFYSESTQPSSVVLNSTLTTSSTHSTSPSSHPPPSSSLSTPITTNNEVEAARSVGNTHGSTGAKAVLISCTCGLLISAAVLAYMKLRRRCSDKKQQKDYIQTEEWTCVKNITETKTAVQED</sequence>
<evidence type="ECO:0000256" key="11">
    <source>
        <dbReference type="SAM" id="Phobius"/>
    </source>
</evidence>
<dbReference type="Pfam" id="PF00193">
    <property type="entry name" value="Xlink"/>
    <property type="match status" value="1"/>
</dbReference>
<dbReference type="KEGG" id="nfu:107381415"/>
<evidence type="ECO:0000256" key="10">
    <source>
        <dbReference type="SAM" id="MobiDB-lite"/>
    </source>
</evidence>
<keyword evidence="7 14" id="KW-0675">Receptor</keyword>
<evidence type="ECO:0000256" key="5">
    <source>
        <dbReference type="ARBA" id="ARBA00023136"/>
    </source>
</evidence>
<dbReference type="GO" id="GO:0005886">
    <property type="term" value="C:plasma membrane"/>
    <property type="evidence" value="ECO:0007669"/>
    <property type="project" value="TreeGrafter"/>
</dbReference>
<name>A0A9D2Y0M1_NOTFU</name>
<evidence type="ECO:0000256" key="3">
    <source>
        <dbReference type="ARBA" id="ARBA00022729"/>
    </source>
</evidence>
<comment type="caution">
    <text evidence="14">The sequence shown here is derived from an EMBL/GenBank/DDBJ whole genome shotgun (WGS) entry which is preliminary data.</text>
</comment>
<comment type="subcellular location">
    <subcellularLocation>
        <location evidence="1">Membrane</location>
        <topology evidence="1">Single-pass membrane protein</topology>
    </subcellularLocation>
</comment>
<keyword evidence="2 11" id="KW-0812">Transmembrane</keyword>
<dbReference type="InterPro" id="IPR000538">
    <property type="entry name" value="Link_dom"/>
</dbReference>
<protein>
    <submittedName>
        <fullName evidence="14">Lymphatic vessel endothelial hyaluronan receptor 1</fullName>
    </submittedName>
</protein>
<evidence type="ECO:0000256" key="4">
    <source>
        <dbReference type="ARBA" id="ARBA00022989"/>
    </source>
</evidence>
<dbReference type="SUPFAM" id="SSF56436">
    <property type="entry name" value="C-type lectin-like"/>
    <property type="match status" value="1"/>
</dbReference>
<evidence type="ECO:0000256" key="9">
    <source>
        <dbReference type="PROSITE-ProRule" id="PRU00323"/>
    </source>
</evidence>
<feature type="chain" id="PRO_5038800950" evidence="12">
    <location>
        <begin position="20"/>
        <end position="270"/>
    </location>
</feature>
<evidence type="ECO:0000259" key="13">
    <source>
        <dbReference type="PROSITE" id="PS50963"/>
    </source>
</evidence>
<keyword evidence="6 9" id="KW-1015">Disulfide bond</keyword>
<dbReference type="PANTHER" id="PTHR10225">
    <property type="entry name" value="HYALURONAN RECEPTOR"/>
    <property type="match status" value="1"/>
</dbReference>
<dbReference type="AlphaFoldDB" id="A0A9D2Y0M1"/>
<dbReference type="CTD" id="560618"/>
<dbReference type="OrthoDB" id="9938473at2759"/>
<dbReference type="InterPro" id="IPR016186">
    <property type="entry name" value="C-type_lectin-like/link_sf"/>
</dbReference>
<dbReference type="PROSITE" id="PS01241">
    <property type="entry name" value="LINK_1"/>
    <property type="match status" value="1"/>
</dbReference>
<dbReference type="Proteomes" id="UP000822369">
    <property type="component" value="Chromosome 11"/>
</dbReference>
<organism evidence="14 15">
    <name type="scientific">Nothobranchius furzeri</name>
    <name type="common">Turquoise killifish</name>
    <dbReference type="NCBI Taxonomy" id="105023"/>
    <lineage>
        <taxon>Eukaryota</taxon>
        <taxon>Metazoa</taxon>
        <taxon>Chordata</taxon>
        <taxon>Craniata</taxon>
        <taxon>Vertebrata</taxon>
        <taxon>Euteleostomi</taxon>
        <taxon>Actinopterygii</taxon>
        <taxon>Neopterygii</taxon>
        <taxon>Teleostei</taxon>
        <taxon>Neoteleostei</taxon>
        <taxon>Acanthomorphata</taxon>
        <taxon>Ovalentaria</taxon>
        <taxon>Atherinomorphae</taxon>
        <taxon>Cyprinodontiformes</taxon>
        <taxon>Nothobranchiidae</taxon>
        <taxon>Nothobranchius</taxon>
    </lineage>
</organism>
<dbReference type="GeneID" id="107381415"/>
<keyword evidence="8" id="KW-0325">Glycoprotein</keyword>
<proteinExistence type="predicted"/>
<dbReference type="OMA" id="YIQTEEW"/>